<dbReference type="Proteomes" id="UP000286716">
    <property type="component" value="Unassembled WGS sequence"/>
</dbReference>
<organism evidence="2 3">
    <name type="scientific">Amycolatopsis balhimycina DSM 5908</name>
    <dbReference type="NCBI Taxonomy" id="1081091"/>
    <lineage>
        <taxon>Bacteria</taxon>
        <taxon>Bacillati</taxon>
        <taxon>Actinomycetota</taxon>
        <taxon>Actinomycetes</taxon>
        <taxon>Pseudonocardiales</taxon>
        <taxon>Pseudonocardiaceae</taxon>
        <taxon>Amycolatopsis</taxon>
    </lineage>
</organism>
<accession>A0A428VRW0</accession>
<reference evidence="2 3" key="1">
    <citation type="submission" date="2018-05" db="EMBL/GenBank/DDBJ databases">
        <title>Evolution of GPA BGCs.</title>
        <authorList>
            <person name="Waglechner N."/>
            <person name="Wright G.D."/>
        </authorList>
    </citation>
    <scope>NUCLEOTIDE SEQUENCE [LARGE SCALE GENOMIC DNA]</scope>
    <source>
        <strain evidence="2 3">DSM 5908</strain>
    </source>
</reference>
<dbReference type="AlphaFoldDB" id="A0A428VRW0"/>
<feature type="compositionally biased region" description="Low complexity" evidence="1">
    <location>
        <begin position="1"/>
        <end position="24"/>
    </location>
</feature>
<gene>
    <name evidence="2" type="ORF">DMA12_48975</name>
</gene>
<protein>
    <submittedName>
        <fullName evidence="2">AAA family ATPase</fullName>
    </submittedName>
</protein>
<proteinExistence type="predicted"/>
<feature type="region of interest" description="Disordered" evidence="1">
    <location>
        <begin position="1"/>
        <end position="28"/>
    </location>
</feature>
<keyword evidence="3" id="KW-1185">Reference proteome</keyword>
<dbReference type="EMBL" id="QHHU01000171">
    <property type="protein sequence ID" value="RSM33563.1"/>
    <property type="molecule type" value="Genomic_DNA"/>
</dbReference>
<evidence type="ECO:0000313" key="3">
    <source>
        <dbReference type="Proteomes" id="UP000286716"/>
    </source>
</evidence>
<name>A0A428VRW0_AMYBA</name>
<evidence type="ECO:0000313" key="2">
    <source>
        <dbReference type="EMBL" id="RSM33563.1"/>
    </source>
</evidence>
<evidence type="ECO:0000256" key="1">
    <source>
        <dbReference type="SAM" id="MobiDB-lite"/>
    </source>
</evidence>
<sequence length="92" mass="9109">MTTPATPTTAPAASGTTTTAPAGGRLPNGELRRQVAQVLTDQAGTELTPRNIAAALGGKSSGAIGNALAALTAGGYAEQTSTKPVRYRSTPT</sequence>
<comment type="caution">
    <text evidence="2">The sequence shown here is derived from an EMBL/GenBank/DDBJ whole genome shotgun (WGS) entry which is preliminary data.</text>
</comment>
<feature type="non-terminal residue" evidence="2">
    <location>
        <position position="92"/>
    </location>
</feature>